<dbReference type="SUPFAM" id="SSF52540">
    <property type="entry name" value="P-loop containing nucleoside triphosphate hydrolases"/>
    <property type="match status" value="1"/>
</dbReference>
<reference evidence="2" key="1">
    <citation type="submission" date="2016-10" db="EMBL/GenBank/DDBJ databases">
        <authorList>
            <person name="Varghese N."/>
            <person name="Submissions S."/>
        </authorList>
    </citation>
    <scope>NUCLEOTIDE SEQUENCE [LARGE SCALE GENOMIC DNA]</scope>
    <source>
        <strain evidence="2">DSM 17044</strain>
    </source>
</reference>
<dbReference type="OrthoDB" id="5384110at2"/>
<proteinExistence type="predicted"/>
<keyword evidence="2" id="KW-1185">Reference proteome</keyword>
<accession>A0A1H8G176</accession>
<protein>
    <submittedName>
        <fullName evidence="1">Uncharacterized protein</fullName>
    </submittedName>
</protein>
<gene>
    <name evidence="1" type="ORF">SAMN05444354_1477</name>
</gene>
<dbReference type="Gene3D" id="3.40.50.300">
    <property type="entry name" value="P-loop containing nucleotide triphosphate hydrolases"/>
    <property type="match status" value="1"/>
</dbReference>
<evidence type="ECO:0000313" key="1">
    <source>
        <dbReference type="EMBL" id="SEN37639.1"/>
    </source>
</evidence>
<dbReference type="Proteomes" id="UP000182719">
    <property type="component" value="Unassembled WGS sequence"/>
</dbReference>
<dbReference type="RefSeq" id="WP_143101721.1">
    <property type="nucleotide sequence ID" value="NZ_FOAP01000047.1"/>
</dbReference>
<dbReference type="EMBL" id="FOAP01000047">
    <property type="protein sequence ID" value="SEN37639.1"/>
    <property type="molecule type" value="Genomic_DNA"/>
</dbReference>
<organism evidence="1 2">
    <name type="scientific">Stigmatella aurantiaca</name>
    <dbReference type="NCBI Taxonomy" id="41"/>
    <lineage>
        <taxon>Bacteria</taxon>
        <taxon>Pseudomonadati</taxon>
        <taxon>Myxococcota</taxon>
        <taxon>Myxococcia</taxon>
        <taxon>Myxococcales</taxon>
        <taxon>Cystobacterineae</taxon>
        <taxon>Archangiaceae</taxon>
        <taxon>Stigmatella</taxon>
    </lineage>
</organism>
<name>A0A1H8G176_STIAU</name>
<evidence type="ECO:0000313" key="2">
    <source>
        <dbReference type="Proteomes" id="UP000182719"/>
    </source>
</evidence>
<dbReference type="AlphaFoldDB" id="A0A1H8G176"/>
<dbReference type="InterPro" id="IPR027417">
    <property type="entry name" value="P-loop_NTPase"/>
</dbReference>
<sequence length="169" mass="19189">MPPYDGELPTWRVGSWPSWEEIHKRVVHVTESVWLSDFIVNDAAKWATRRGQPGIVWVEFPELGERIAKAAGVPFYRGGKEASATIMRETGKRSIVASLRANGTGKNLTMFSRMLFVNPPADGATWEQAIGRIHRQGQADDECEVELYQHTDELIDAFRKARDFARFIE</sequence>